<proteinExistence type="predicted"/>
<gene>
    <name evidence="1" type="ORF">CHM34_04280</name>
</gene>
<accession>A0A235B9M1</accession>
<dbReference type="AlphaFoldDB" id="A0A235B9M1"/>
<comment type="caution">
    <text evidence="1">The sequence shown here is derived from an EMBL/GenBank/DDBJ whole genome shotgun (WGS) entry which is preliminary data.</text>
</comment>
<reference evidence="1 2" key="1">
    <citation type="submission" date="2017-07" db="EMBL/GenBank/DDBJ databases">
        <title>The genome sequence of Paludifilum halophilum highlights mechanisms for microbial adaptation to high salt environemnts.</title>
        <authorList>
            <person name="Belbahri L."/>
        </authorList>
    </citation>
    <scope>NUCLEOTIDE SEQUENCE [LARGE SCALE GENOMIC DNA]</scope>
    <source>
        <strain evidence="1 2">DSM 102817</strain>
    </source>
</reference>
<keyword evidence="2" id="KW-1185">Reference proteome</keyword>
<protein>
    <submittedName>
        <fullName evidence="1">Uncharacterized protein</fullName>
    </submittedName>
</protein>
<evidence type="ECO:0000313" key="1">
    <source>
        <dbReference type="EMBL" id="OYD08998.1"/>
    </source>
</evidence>
<name>A0A235B9M1_9BACL</name>
<organism evidence="1 2">
    <name type="scientific">Paludifilum halophilum</name>
    <dbReference type="NCBI Taxonomy" id="1642702"/>
    <lineage>
        <taxon>Bacteria</taxon>
        <taxon>Bacillati</taxon>
        <taxon>Bacillota</taxon>
        <taxon>Bacilli</taxon>
        <taxon>Bacillales</taxon>
        <taxon>Thermoactinomycetaceae</taxon>
        <taxon>Paludifilum</taxon>
    </lineage>
</organism>
<sequence length="89" mass="10420">MVAKTDRKVLFYRKNDSRHSFDLKPGEYLVSEIVRGKVSMMETRKPKVSKVGDSDTYPVKGETDRFLPSETAREYIDRIKKDKRLPKPE</sequence>
<evidence type="ECO:0000313" key="2">
    <source>
        <dbReference type="Proteomes" id="UP000215459"/>
    </source>
</evidence>
<dbReference type="Proteomes" id="UP000215459">
    <property type="component" value="Unassembled WGS sequence"/>
</dbReference>
<dbReference type="EMBL" id="NOWF01000002">
    <property type="protein sequence ID" value="OYD08998.1"/>
    <property type="molecule type" value="Genomic_DNA"/>
</dbReference>